<gene>
    <name evidence="2" type="ORF">MHI_LOCUS738911</name>
</gene>
<organism evidence="2 3">
    <name type="scientific">Heterotrigona itama</name>
    <dbReference type="NCBI Taxonomy" id="395501"/>
    <lineage>
        <taxon>Eukaryota</taxon>
        <taxon>Metazoa</taxon>
        <taxon>Ecdysozoa</taxon>
        <taxon>Arthropoda</taxon>
        <taxon>Hexapoda</taxon>
        <taxon>Insecta</taxon>
        <taxon>Pterygota</taxon>
        <taxon>Neoptera</taxon>
        <taxon>Endopterygota</taxon>
        <taxon>Hymenoptera</taxon>
        <taxon>Apocrita</taxon>
        <taxon>Aculeata</taxon>
        <taxon>Apoidea</taxon>
        <taxon>Anthophila</taxon>
        <taxon>Apidae</taxon>
        <taxon>Heterotrigona</taxon>
    </lineage>
</organism>
<evidence type="ECO:0000256" key="1">
    <source>
        <dbReference type="SAM" id="MobiDB-lite"/>
    </source>
</evidence>
<keyword evidence="3" id="KW-1185">Reference proteome</keyword>
<dbReference type="AlphaFoldDB" id="A0A6V7HCH4"/>
<feature type="compositionally biased region" description="Polar residues" evidence="1">
    <location>
        <begin position="564"/>
        <end position="575"/>
    </location>
</feature>
<accession>A0A6V7HCH4</accession>
<feature type="region of interest" description="Disordered" evidence="1">
    <location>
        <begin position="339"/>
        <end position="360"/>
    </location>
</feature>
<dbReference type="Gene3D" id="3.40.50.300">
    <property type="entry name" value="P-loop containing nucleotide triphosphate hydrolases"/>
    <property type="match status" value="1"/>
</dbReference>
<dbReference type="PANTHER" id="PTHR14919:SF0">
    <property type="entry name" value="SPERM FLAGELLAR PROTEIN 2"/>
    <property type="match status" value="1"/>
</dbReference>
<name>A0A6V7HCH4_9HYME</name>
<proteinExistence type="predicted"/>
<dbReference type="InterPro" id="IPR027417">
    <property type="entry name" value="P-loop_NTPase"/>
</dbReference>
<dbReference type="Proteomes" id="UP000752696">
    <property type="component" value="Unassembled WGS sequence"/>
</dbReference>
<dbReference type="EMBL" id="CAJDYZ010010144">
    <property type="protein sequence ID" value="CAD1477635.1"/>
    <property type="molecule type" value="Genomic_DNA"/>
</dbReference>
<feature type="region of interest" description="Disordered" evidence="1">
    <location>
        <begin position="42"/>
        <end position="92"/>
    </location>
</feature>
<evidence type="ECO:0000313" key="3">
    <source>
        <dbReference type="Proteomes" id="UP000752696"/>
    </source>
</evidence>
<sequence>MSDVRYIDSNIIAATTDVVRELENEKKRISCARFARLVKHSDEESTSVSEETTGRRSKVKKKSIVPTKTGEEQGESNIRDKQTQTPRNIPYDDLDPVLTDTACIGKWAYEFLTLGEPITDDLATKILIEYLKSLMNAKGWVLIDYPNTYEQMSRLETALTSSTPPPESKERELDDITMEDIETLTPRIVFEDKSDPFALNRQSRLVPEPMARQRAGTASRTFATLFVRVKQQSKHLETEGRTDELLKEDAPSIDKFYASLKIARVFYYASFDSATLKKLVRLVIGDLQRRSSEELFGDVLSTLERDAKHGVTSSKAAVVRQLVTKDMIDDDNDVYTTEEEPKDLAFDDSQVEVEPREAKPGEPNWRWIDFPLPPVLLENSARLWESLEETYIDELKQLLFLKSVHSSSVAPYADFVKRNALDFVERPDSKQDLLHRFHRAFNAIDEDARQDADVKCELHRRVADFQTELWESCDRRRREAEDVRKRHVDDHWIAREAVVLYDTYVGIVQAEIDRCVDATRLLHDYYLGMAKRPPREIGVSKVILNRIGLETSNDTDDSERQSSKEQPNLSHSSNPYIADKSIERKKRERVRTRDKSATTTTFATPPAAPDRESLRKEIDDLMIDRQKIVDDVENVGLFRGILENVRYARSIVDASLAASIDSIKREQIAASENRDSAEDSIVEKMRSRGQDLALEWRYAVTYETERARQKLDSIENVARLDVGFLLATLQRAFHGIYDAILDRLNKLCSLTRRSSSMARTLTLCSSCGNLKCRVTLNKGLTYHRTYHRIAFMREIISTITV</sequence>
<dbReference type="InterPro" id="IPR052634">
    <property type="entry name" value="Sperm_flagellar-bone_growth"/>
</dbReference>
<feature type="region of interest" description="Disordered" evidence="1">
    <location>
        <begin position="550"/>
        <end position="611"/>
    </location>
</feature>
<reference evidence="2" key="1">
    <citation type="submission" date="2020-07" db="EMBL/GenBank/DDBJ databases">
        <authorList>
            <person name="Nazaruddin N."/>
        </authorList>
    </citation>
    <scope>NUCLEOTIDE SEQUENCE</scope>
</reference>
<comment type="caution">
    <text evidence="2">The sequence shown here is derived from an EMBL/GenBank/DDBJ whole genome shotgun (WGS) entry which is preliminary data.</text>
</comment>
<evidence type="ECO:0000313" key="2">
    <source>
        <dbReference type="EMBL" id="CAD1477635.1"/>
    </source>
</evidence>
<dbReference type="PANTHER" id="PTHR14919">
    <property type="entry name" value="KPL2-RELATED"/>
    <property type="match status" value="1"/>
</dbReference>
<protein>
    <submittedName>
        <fullName evidence="2">Uncharacterized protein</fullName>
    </submittedName>
</protein>
<dbReference type="OrthoDB" id="7613258at2759"/>